<dbReference type="InterPro" id="IPR003593">
    <property type="entry name" value="AAA+_ATPase"/>
</dbReference>
<evidence type="ECO:0000256" key="1">
    <source>
        <dbReference type="ARBA" id="ARBA00004273"/>
    </source>
</evidence>
<evidence type="ECO:0000256" key="7">
    <source>
        <dbReference type="ARBA" id="ARBA00023128"/>
    </source>
</evidence>
<evidence type="ECO:0000256" key="6">
    <source>
        <dbReference type="ARBA" id="ARBA00023054"/>
    </source>
</evidence>
<evidence type="ECO:0000256" key="5">
    <source>
        <dbReference type="ARBA" id="ARBA00022840"/>
    </source>
</evidence>
<organism evidence="13 14">
    <name type="scientific">Folsomia candida</name>
    <name type="common">Springtail</name>
    <dbReference type="NCBI Taxonomy" id="158441"/>
    <lineage>
        <taxon>Eukaryota</taxon>
        <taxon>Metazoa</taxon>
        <taxon>Ecdysozoa</taxon>
        <taxon>Arthropoda</taxon>
        <taxon>Hexapoda</taxon>
        <taxon>Collembola</taxon>
        <taxon>Entomobryomorpha</taxon>
        <taxon>Isotomoidea</taxon>
        <taxon>Isotomidae</taxon>
        <taxon>Proisotominae</taxon>
        <taxon>Folsomia</taxon>
    </lineage>
</organism>
<comment type="caution">
    <text evidence="13">The sequence shown here is derived from an EMBL/GenBank/DDBJ whole genome shotgun (WGS) entry which is preliminary data.</text>
</comment>
<dbReference type="FunFam" id="3.40.50.300:FF:000470">
    <property type="entry name" value="ATPase family, AAA domain containing 3A"/>
    <property type="match status" value="1"/>
</dbReference>
<dbReference type="InterPro" id="IPR021911">
    <property type="entry name" value="ATAD3_N"/>
</dbReference>
<sequence>MSWLFGIKSTPPAPNPSDILGVDINSAAGGSGGDGKDPAKEAAQKGIESNYRFDSSALERAAAAAKDLEKSSHAKEALELAKLQEATKQKDYDARIAEFQAATEQSKMDSLRLAAEERRKILQEESKLNQQKALYEDELARRRYGDQLEQQKRAQEETLRRQEESVTKQEQIRQQSVMKELQMREAERKNRVKEEAEIKAKVERENRDIYLEQIRLRAQEGRVTTLESIKTIGSVVGTGLQSFVSDWDTMVKAAGAMSLLALGVYAAKNTTYLAARRMEAVLGKPSLVRETSRFSPLELFQHPIQIVKRLFRKQEEALSGVVLHPKLEERLRDIAIATKNTRTNKGSHRNVMFYGPPGTGKTLFAKRLAVHSGMDYALLSGGDVGPLGKDGVTAIHKVFDWAHASRKGLVLFLDEADAFLRKRSAEKMSEEMRSALNAFLYRTGEQSKKIMVVVASNTPEQLDFAVNDRIDEMVHFILPGKDERERLVRLYFDRFILEVADKRGSRMKLGEFDYSQVCSEVATVCEGMSGREIAKLASAWQATAFASEDGILTKGMMLDRARDAAVQHRQKTECSMDTHFSTQLVAKTVPTPRSLIRLLQNPLGIFEPFLRFSSKKNTLAYRKIGGLTPMRAASKPKHNTSMIWSAFFCLSPVFFLVPIRITPSSSLSSGKEGNV</sequence>
<keyword evidence="9" id="KW-1135">Mitochondrion nucleoid</keyword>
<dbReference type="GO" id="GO:0008270">
    <property type="term" value="F:zinc ion binding"/>
    <property type="evidence" value="ECO:0007669"/>
    <property type="project" value="TreeGrafter"/>
</dbReference>
<comment type="similarity">
    <text evidence="10">Belongs to the AAA ATPase family.</text>
</comment>
<feature type="domain" description="AAA+ ATPase" evidence="12">
    <location>
        <begin position="347"/>
        <end position="480"/>
    </location>
</feature>
<keyword evidence="3 10" id="KW-0547">Nucleotide-binding</keyword>
<evidence type="ECO:0000256" key="3">
    <source>
        <dbReference type="ARBA" id="ARBA00022741"/>
    </source>
</evidence>
<dbReference type="SMART" id="SM00382">
    <property type="entry name" value="AAA"/>
    <property type="match status" value="1"/>
</dbReference>
<keyword evidence="5 10" id="KW-0067">ATP-binding</keyword>
<dbReference type="GO" id="GO:0016887">
    <property type="term" value="F:ATP hydrolysis activity"/>
    <property type="evidence" value="ECO:0007669"/>
    <property type="project" value="InterPro"/>
</dbReference>
<dbReference type="InterPro" id="IPR003959">
    <property type="entry name" value="ATPase_AAA_core"/>
</dbReference>
<dbReference type="GO" id="GO:0005743">
    <property type="term" value="C:mitochondrial inner membrane"/>
    <property type="evidence" value="ECO:0007669"/>
    <property type="project" value="UniProtKB-SubCell"/>
</dbReference>
<evidence type="ECO:0000313" key="14">
    <source>
        <dbReference type="Proteomes" id="UP000198287"/>
    </source>
</evidence>
<evidence type="ECO:0000256" key="8">
    <source>
        <dbReference type="ARBA" id="ARBA00023136"/>
    </source>
</evidence>
<dbReference type="OMA" id="HKSITGG"/>
<dbReference type="PANTHER" id="PTHR23075">
    <property type="entry name" value="PUTATIVE ATP-ASE"/>
    <property type="match status" value="1"/>
</dbReference>
<dbReference type="Pfam" id="PF00004">
    <property type="entry name" value="AAA"/>
    <property type="match status" value="1"/>
</dbReference>
<dbReference type="CDD" id="cd19512">
    <property type="entry name" value="RecA-like_ATAD3-like"/>
    <property type="match status" value="1"/>
</dbReference>
<keyword evidence="7" id="KW-0496">Mitochondrion</keyword>
<dbReference type="SUPFAM" id="SSF52540">
    <property type="entry name" value="P-loop containing nucleoside triphosphate hydrolases"/>
    <property type="match status" value="1"/>
</dbReference>
<gene>
    <name evidence="13" type="ORF">Fcan01_07844</name>
</gene>
<dbReference type="GO" id="GO:0007005">
    <property type="term" value="P:mitochondrion organization"/>
    <property type="evidence" value="ECO:0007669"/>
    <property type="project" value="TreeGrafter"/>
</dbReference>
<feature type="region of interest" description="Disordered" evidence="11">
    <location>
        <begin position="1"/>
        <end position="46"/>
    </location>
</feature>
<dbReference type="GO" id="GO:0005524">
    <property type="term" value="F:ATP binding"/>
    <property type="evidence" value="ECO:0007669"/>
    <property type="project" value="UniProtKB-KW"/>
</dbReference>
<evidence type="ECO:0000256" key="9">
    <source>
        <dbReference type="ARBA" id="ARBA00023271"/>
    </source>
</evidence>
<reference evidence="13 14" key="1">
    <citation type="submission" date="2015-12" db="EMBL/GenBank/DDBJ databases">
        <title>The genome of Folsomia candida.</title>
        <authorList>
            <person name="Faddeeva A."/>
            <person name="Derks M.F."/>
            <person name="Anvar Y."/>
            <person name="Smit S."/>
            <person name="Van Straalen N."/>
            <person name="Roelofs D."/>
        </authorList>
    </citation>
    <scope>NUCLEOTIDE SEQUENCE [LARGE SCALE GENOMIC DNA]</scope>
    <source>
        <strain evidence="13 14">VU population</strain>
        <tissue evidence="13">Whole body</tissue>
    </source>
</reference>
<dbReference type="Proteomes" id="UP000198287">
    <property type="component" value="Unassembled WGS sequence"/>
</dbReference>
<keyword evidence="4" id="KW-0999">Mitochondrion inner membrane</keyword>
<feature type="region of interest" description="Disordered" evidence="11">
    <location>
        <begin position="148"/>
        <end position="171"/>
    </location>
</feature>
<evidence type="ECO:0000256" key="10">
    <source>
        <dbReference type="RuleBase" id="RU003651"/>
    </source>
</evidence>
<comment type="subcellular location">
    <subcellularLocation>
        <location evidence="1">Mitochondrion inner membrane</location>
    </subcellularLocation>
    <subcellularLocation>
        <location evidence="2">Mitochondrion matrix</location>
        <location evidence="2">Mitochondrion nucleoid</location>
    </subcellularLocation>
</comment>
<keyword evidence="14" id="KW-1185">Reference proteome</keyword>
<keyword evidence="8" id="KW-0472">Membrane</keyword>
<protein>
    <submittedName>
        <fullName evidence="13">ATPase family AAA domain-containing protein 3-B</fullName>
    </submittedName>
</protein>
<evidence type="ECO:0000313" key="13">
    <source>
        <dbReference type="EMBL" id="OXA56933.1"/>
    </source>
</evidence>
<dbReference type="STRING" id="158441.A0A226EGZ5"/>
<dbReference type="PROSITE" id="PS00674">
    <property type="entry name" value="AAA"/>
    <property type="match status" value="1"/>
</dbReference>
<dbReference type="AlphaFoldDB" id="A0A226EGZ5"/>
<evidence type="ECO:0000256" key="11">
    <source>
        <dbReference type="SAM" id="MobiDB-lite"/>
    </source>
</evidence>
<name>A0A226EGZ5_FOLCA</name>
<dbReference type="GO" id="GO:0042645">
    <property type="term" value="C:mitochondrial nucleoid"/>
    <property type="evidence" value="ECO:0007669"/>
    <property type="project" value="UniProtKB-SubCell"/>
</dbReference>
<dbReference type="Gene3D" id="3.40.50.300">
    <property type="entry name" value="P-loop containing nucleotide triphosphate hydrolases"/>
    <property type="match status" value="1"/>
</dbReference>
<dbReference type="InterPro" id="IPR003960">
    <property type="entry name" value="ATPase_AAA_CS"/>
</dbReference>
<dbReference type="Pfam" id="PF12037">
    <property type="entry name" value="ATAD3_N"/>
    <property type="match status" value="1"/>
</dbReference>
<proteinExistence type="inferred from homology"/>
<evidence type="ECO:0000256" key="2">
    <source>
        <dbReference type="ARBA" id="ARBA00004436"/>
    </source>
</evidence>
<keyword evidence="6" id="KW-0175">Coiled coil</keyword>
<accession>A0A226EGZ5</accession>
<dbReference type="EMBL" id="LNIX01000003">
    <property type="protein sequence ID" value="OXA56933.1"/>
    <property type="molecule type" value="Genomic_DNA"/>
</dbReference>
<dbReference type="InterPro" id="IPR027417">
    <property type="entry name" value="P-loop_NTPase"/>
</dbReference>
<dbReference type="PANTHER" id="PTHR23075:SF0">
    <property type="entry name" value="ATPASE FAMILY AAA DOMAIN-CONTAINING PROTEIN 3"/>
    <property type="match status" value="1"/>
</dbReference>
<evidence type="ECO:0000256" key="4">
    <source>
        <dbReference type="ARBA" id="ARBA00022792"/>
    </source>
</evidence>
<dbReference type="OrthoDB" id="199596at2759"/>
<evidence type="ECO:0000259" key="12">
    <source>
        <dbReference type="SMART" id="SM00382"/>
    </source>
</evidence>
<feature type="compositionally biased region" description="Basic and acidic residues" evidence="11">
    <location>
        <begin position="34"/>
        <end position="43"/>
    </location>
</feature>